<dbReference type="InterPro" id="IPR001509">
    <property type="entry name" value="Epimerase_deHydtase"/>
</dbReference>
<name>A0A6P0HEL5_9ACTN</name>
<dbReference type="PANTHER" id="PTHR11092">
    <property type="entry name" value="SUGAR NUCLEOTIDE EPIMERASE RELATED"/>
    <property type="match status" value="1"/>
</dbReference>
<gene>
    <name evidence="4" type="ORF">G3T38_02685</name>
</gene>
<dbReference type="AlphaFoldDB" id="A0A6P0HEL5"/>
<feature type="domain" description="NAD-dependent epimerase/dehydratase" evidence="2">
    <location>
        <begin position="3"/>
        <end position="215"/>
    </location>
</feature>
<dbReference type="InterPro" id="IPR036291">
    <property type="entry name" value="NAD(P)-bd_dom_sf"/>
</dbReference>
<dbReference type="Pfam" id="PF01370">
    <property type="entry name" value="Epimerase"/>
    <property type="match status" value="1"/>
</dbReference>
<dbReference type="Pfam" id="PF08338">
    <property type="entry name" value="DUF1731"/>
    <property type="match status" value="1"/>
</dbReference>
<evidence type="ECO:0000313" key="4">
    <source>
        <dbReference type="EMBL" id="NEN77179.1"/>
    </source>
</evidence>
<keyword evidence="5" id="KW-1185">Reference proteome</keyword>
<dbReference type="InterPro" id="IPR010099">
    <property type="entry name" value="SDR39U1"/>
</dbReference>
<evidence type="ECO:0000259" key="2">
    <source>
        <dbReference type="Pfam" id="PF01370"/>
    </source>
</evidence>
<dbReference type="RefSeq" id="WP_163770499.1">
    <property type="nucleotide sequence ID" value="NZ_JAAGXA010000001.1"/>
</dbReference>
<protein>
    <submittedName>
        <fullName evidence="4">TIGR01777 family protein</fullName>
    </submittedName>
</protein>
<dbReference type="EMBL" id="JAAGXA010000001">
    <property type="protein sequence ID" value="NEN77179.1"/>
    <property type="molecule type" value="Genomic_DNA"/>
</dbReference>
<dbReference type="NCBIfam" id="TIGR01777">
    <property type="entry name" value="yfcH"/>
    <property type="match status" value="1"/>
</dbReference>
<dbReference type="Proteomes" id="UP000468687">
    <property type="component" value="Unassembled WGS sequence"/>
</dbReference>
<accession>A0A6P0HEL5</accession>
<proteinExistence type="inferred from homology"/>
<feature type="domain" description="DUF1731" evidence="3">
    <location>
        <begin position="251"/>
        <end position="296"/>
    </location>
</feature>
<dbReference type="Gene3D" id="3.40.50.720">
    <property type="entry name" value="NAD(P)-binding Rossmann-like Domain"/>
    <property type="match status" value="1"/>
</dbReference>
<evidence type="ECO:0000259" key="3">
    <source>
        <dbReference type="Pfam" id="PF08338"/>
    </source>
</evidence>
<comment type="similarity">
    <text evidence="1">Belongs to the NAD(P)-dependent epimerase/dehydratase family. SDR39U1 subfamily.</text>
</comment>
<evidence type="ECO:0000313" key="5">
    <source>
        <dbReference type="Proteomes" id="UP000468687"/>
    </source>
</evidence>
<dbReference type="SUPFAM" id="SSF51735">
    <property type="entry name" value="NAD(P)-binding Rossmann-fold domains"/>
    <property type="match status" value="1"/>
</dbReference>
<reference evidence="4 5" key="1">
    <citation type="journal article" date="2014" name="Int. J. Syst. Evol. Microbiol.">
        <title>Nocardioides zeae sp. nov., isolated from the stem of Zea mays.</title>
        <authorList>
            <person name="Glaeser S.P."/>
            <person name="McInroy J.A."/>
            <person name="Busse H.J."/>
            <person name="Kampfer P."/>
        </authorList>
    </citation>
    <scope>NUCLEOTIDE SEQUENCE [LARGE SCALE GENOMIC DNA]</scope>
    <source>
        <strain evidence="4 5">JCM 30728</strain>
    </source>
</reference>
<evidence type="ECO:0000256" key="1">
    <source>
        <dbReference type="ARBA" id="ARBA00009353"/>
    </source>
</evidence>
<comment type="caution">
    <text evidence="4">The sequence shown here is derived from an EMBL/GenBank/DDBJ whole genome shotgun (WGS) entry which is preliminary data.</text>
</comment>
<dbReference type="PANTHER" id="PTHR11092:SF0">
    <property type="entry name" value="EPIMERASE FAMILY PROTEIN SDR39U1"/>
    <property type="match status" value="1"/>
</dbReference>
<organism evidence="4 5">
    <name type="scientific">Nocardioides zeae</name>
    <dbReference type="NCBI Taxonomy" id="1457234"/>
    <lineage>
        <taxon>Bacteria</taxon>
        <taxon>Bacillati</taxon>
        <taxon>Actinomycetota</taxon>
        <taxon>Actinomycetes</taxon>
        <taxon>Propionibacteriales</taxon>
        <taxon>Nocardioidaceae</taxon>
        <taxon>Nocardioides</taxon>
    </lineage>
</organism>
<dbReference type="InterPro" id="IPR013549">
    <property type="entry name" value="DUF1731"/>
</dbReference>
<sequence length="302" mass="31871">MHVVVAGSSGFLGQALVRALRERDHRVTRLVRRDSPAEDTSRWDPCAGEVDADLVGSADVVVNLAGSPTMGNPHSKKWATELRRSRIATTTLLARTIADASAPPAFLAGNGISFYGDHGDVGDPVLAEDADSRGDALLTDVTREWQAAAEPAADAGARVCILRTAPVLDRSSAPLNLLLPMFRLGGAARLGDGSQHFPIISLRDWVGGVVHAAEHDTLSGPVNLCCPEVPTNAEFTRTLAELVHRPAFLRVPSAIIKLGAGRMAPEVLGSLRTVPAALQDAGYAFHDHDVRDVLTAALAPTA</sequence>